<dbReference type="InterPro" id="IPR041679">
    <property type="entry name" value="DNA2/NAM7-like_C"/>
</dbReference>
<dbReference type="Proteomes" id="UP001610444">
    <property type="component" value="Unassembled WGS sequence"/>
</dbReference>
<protein>
    <recommendedName>
        <fullName evidence="1">DNA2/NAM7 helicase-like C-terminal domain-containing protein</fullName>
    </recommendedName>
</protein>
<accession>A0ABR4L281</accession>
<evidence type="ECO:0000313" key="3">
    <source>
        <dbReference type="Proteomes" id="UP001610444"/>
    </source>
</evidence>
<comment type="caution">
    <text evidence="2">The sequence shown here is derived from an EMBL/GenBank/DDBJ whole genome shotgun (WGS) entry which is preliminary data.</text>
</comment>
<organism evidence="2 3">
    <name type="scientific">Aspergillus pseudodeflectus</name>
    <dbReference type="NCBI Taxonomy" id="176178"/>
    <lineage>
        <taxon>Eukaryota</taxon>
        <taxon>Fungi</taxon>
        <taxon>Dikarya</taxon>
        <taxon>Ascomycota</taxon>
        <taxon>Pezizomycotina</taxon>
        <taxon>Eurotiomycetes</taxon>
        <taxon>Eurotiomycetidae</taxon>
        <taxon>Eurotiales</taxon>
        <taxon>Aspergillaceae</taxon>
        <taxon>Aspergillus</taxon>
        <taxon>Aspergillus subgen. Nidulantes</taxon>
    </lineage>
</organism>
<evidence type="ECO:0000259" key="1">
    <source>
        <dbReference type="Pfam" id="PF13087"/>
    </source>
</evidence>
<dbReference type="EMBL" id="JBFXLR010000005">
    <property type="protein sequence ID" value="KAL2858239.1"/>
    <property type="molecule type" value="Genomic_DNA"/>
</dbReference>
<evidence type="ECO:0000313" key="2">
    <source>
        <dbReference type="EMBL" id="KAL2858239.1"/>
    </source>
</evidence>
<dbReference type="GeneID" id="98152073"/>
<reference evidence="2 3" key="1">
    <citation type="submission" date="2024-07" db="EMBL/GenBank/DDBJ databases">
        <title>Section-level genome sequencing and comparative genomics of Aspergillus sections Usti and Cavernicolus.</title>
        <authorList>
            <consortium name="Lawrence Berkeley National Laboratory"/>
            <person name="Nybo J.L."/>
            <person name="Vesth T.C."/>
            <person name="Theobald S."/>
            <person name="Frisvad J.C."/>
            <person name="Larsen T.O."/>
            <person name="Kjaerboelling I."/>
            <person name="Rothschild-Mancinelli K."/>
            <person name="Lyhne E.K."/>
            <person name="Kogle M.E."/>
            <person name="Barry K."/>
            <person name="Clum A."/>
            <person name="Na H."/>
            <person name="Ledsgaard L."/>
            <person name="Lin J."/>
            <person name="Lipzen A."/>
            <person name="Kuo A."/>
            <person name="Riley R."/>
            <person name="Mondo S."/>
            <person name="LaButti K."/>
            <person name="Haridas S."/>
            <person name="Pangalinan J."/>
            <person name="Salamov A.A."/>
            <person name="Simmons B.A."/>
            <person name="Magnuson J.K."/>
            <person name="Chen J."/>
            <person name="Drula E."/>
            <person name="Henrissat B."/>
            <person name="Wiebenga A."/>
            <person name="Lubbers R.J."/>
            <person name="Gomes A.C."/>
            <person name="Macurrencykelacurrency M.R."/>
            <person name="Stajich J."/>
            <person name="Grigoriev I.V."/>
            <person name="Mortensen U.H."/>
            <person name="De vries R.P."/>
            <person name="Baker S.E."/>
            <person name="Andersen M.R."/>
        </authorList>
    </citation>
    <scope>NUCLEOTIDE SEQUENCE [LARGE SCALE GENOMIC DNA]</scope>
    <source>
        <strain evidence="2 3">CBS 756.74</strain>
    </source>
</reference>
<keyword evidence="3" id="KW-1185">Reference proteome</keyword>
<proteinExistence type="predicted"/>
<name>A0ABR4L281_9EURO</name>
<feature type="domain" description="DNA2/NAM7 helicase-like C-terminal" evidence="1">
    <location>
        <begin position="45"/>
        <end position="143"/>
    </location>
</feature>
<gene>
    <name evidence="2" type="ORF">BJX68DRAFT_163193</name>
</gene>
<dbReference type="RefSeq" id="XP_070903408.1">
    <property type="nucleotide sequence ID" value="XM_071036909.1"/>
</dbReference>
<sequence length="210" mass="23610">MAPLAAVLCSTAHSSHAYMDLSSVQTSCSILRLTMSLSEQQAWSMSAFERLLKKGYASTLLNIQYRAHDLIYKPTSTVFYHGQVQSYREFSIGVSVVEYGRLIIRFLDVRGQTTYDEANCIINEKECNAAIDLAVQLLKQASRSRGSEPRVLRTSMYFVPWLRFDHYTYPIYDGLLCSPHVYSEHPSQSGFCQRNEGASGGLSGLRTPLT</sequence>
<dbReference type="Pfam" id="PF13087">
    <property type="entry name" value="AAA_12"/>
    <property type="match status" value="1"/>
</dbReference>